<accession>A0ABW9YYQ4</accession>
<organism evidence="1 2">
    <name type="scientific">Microvirga arsenatis</name>
    <dbReference type="NCBI Taxonomy" id="2692265"/>
    <lineage>
        <taxon>Bacteria</taxon>
        <taxon>Pseudomonadati</taxon>
        <taxon>Pseudomonadota</taxon>
        <taxon>Alphaproteobacteria</taxon>
        <taxon>Hyphomicrobiales</taxon>
        <taxon>Methylobacteriaceae</taxon>
        <taxon>Microvirga</taxon>
    </lineage>
</organism>
<comment type="caution">
    <text evidence="1">The sequence shown here is derived from an EMBL/GenBank/DDBJ whole genome shotgun (WGS) entry which is preliminary data.</text>
</comment>
<gene>
    <name evidence="1" type="ORF">GR303_14370</name>
</gene>
<reference evidence="1 2" key="1">
    <citation type="submission" date="2020-01" db="EMBL/GenBank/DDBJ databases">
        <title>Microvirga sp. nov., an arsenate reduction bacterium isolated from Tibet hotspring sediments.</title>
        <authorList>
            <person name="Yuan C.-G."/>
        </authorList>
    </citation>
    <scope>NUCLEOTIDE SEQUENCE [LARGE SCALE GENOMIC DNA]</scope>
    <source>
        <strain evidence="1 2">SYSU G3D203</strain>
    </source>
</reference>
<evidence type="ECO:0008006" key="3">
    <source>
        <dbReference type="Google" id="ProtNLM"/>
    </source>
</evidence>
<name>A0ABW9YYQ4_9HYPH</name>
<dbReference type="Proteomes" id="UP000818323">
    <property type="component" value="Unassembled WGS sequence"/>
</dbReference>
<proteinExistence type="predicted"/>
<evidence type="ECO:0000313" key="1">
    <source>
        <dbReference type="EMBL" id="NBJ25542.1"/>
    </source>
</evidence>
<keyword evidence="2" id="KW-1185">Reference proteome</keyword>
<evidence type="ECO:0000313" key="2">
    <source>
        <dbReference type="Proteomes" id="UP000818323"/>
    </source>
</evidence>
<dbReference type="EMBL" id="JAAAXJ010000007">
    <property type="protein sequence ID" value="NBJ25542.1"/>
    <property type="molecule type" value="Genomic_DNA"/>
</dbReference>
<protein>
    <recommendedName>
        <fullName evidence="3">DUF5602 domain-containing protein</fullName>
    </recommendedName>
</protein>
<dbReference type="Gene3D" id="3.30.200.270">
    <property type="match status" value="1"/>
</dbReference>
<sequence>MAKRLAHLPPLADLPPGVERISPHVPGMGEHWADPRDLPLGPVYCVMEGRVTCMEFMIAQQDLRDGKSFERLRPWHRIATPQPPVDHVNFDFVPKGHPGFEVPHYDVHLYFVPAALLEQDKKARQKAH</sequence>